<comment type="caution">
    <text evidence="1">The sequence shown here is derived from an EMBL/GenBank/DDBJ whole genome shotgun (WGS) entry which is preliminary data.</text>
</comment>
<protein>
    <submittedName>
        <fullName evidence="1">Uncharacterized protein</fullName>
    </submittedName>
</protein>
<dbReference type="EMBL" id="QGKX02001290">
    <property type="protein sequence ID" value="KAF3535042.1"/>
    <property type="molecule type" value="Genomic_DNA"/>
</dbReference>
<accession>A0A8S9Q5W6</accession>
<sequence>MLRQRNRVRLLYVRRQGGDVFDSSRDTETFGLMARLDILTVHPERFRFRGHDWLYGLANTNTHLPDIFGKLTAVKSTEIEFICTGKVTGIKMDKGWCYVFCSWYRVEMSIPDDTDEGMFVGFDGEMTKLHNMCAYEAGHPMAGEGVNQRIPSHRLLLQTW</sequence>
<dbReference type="Proteomes" id="UP000712600">
    <property type="component" value="Unassembled WGS sequence"/>
</dbReference>
<dbReference type="AlphaFoldDB" id="A0A8S9Q5W6"/>
<evidence type="ECO:0000313" key="2">
    <source>
        <dbReference type="Proteomes" id="UP000712600"/>
    </source>
</evidence>
<reference evidence="1" key="1">
    <citation type="submission" date="2019-12" db="EMBL/GenBank/DDBJ databases">
        <title>Genome sequencing and annotation of Brassica cretica.</title>
        <authorList>
            <person name="Studholme D.J."/>
            <person name="Sarris P."/>
        </authorList>
    </citation>
    <scope>NUCLEOTIDE SEQUENCE</scope>
    <source>
        <strain evidence="1">PFS-109/04</strain>
        <tissue evidence="1">Leaf</tissue>
    </source>
</reference>
<organism evidence="1 2">
    <name type="scientific">Brassica cretica</name>
    <name type="common">Mustard</name>
    <dbReference type="NCBI Taxonomy" id="69181"/>
    <lineage>
        <taxon>Eukaryota</taxon>
        <taxon>Viridiplantae</taxon>
        <taxon>Streptophyta</taxon>
        <taxon>Embryophyta</taxon>
        <taxon>Tracheophyta</taxon>
        <taxon>Spermatophyta</taxon>
        <taxon>Magnoliopsida</taxon>
        <taxon>eudicotyledons</taxon>
        <taxon>Gunneridae</taxon>
        <taxon>Pentapetalae</taxon>
        <taxon>rosids</taxon>
        <taxon>malvids</taxon>
        <taxon>Brassicales</taxon>
        <taxon>Brassicaceae</taxon>
        <taxon>Brassiceae</taxon>
        <taxon>Brassica</taxon>
    </lineage>
</organism>
<gene>
    <name evidence="1" type="ORF">F2Q69_00020703</name>
</gene>
<evidence type="ECO:0000313" key="1">
    <source>
        <dbReference type="EMBL" id="KAF3535042.1"/>
    </source>
</evidence>
<proteinExistence type="predicted"/>
<name>A0A8S9Q5W6_BRACR</name>